<evidence type="ECO:0000313" key="2">
    <source>
        <dbReference type="Proteomes" id="UP001147700"/>
    </source>
</evidence>
<organism evidence="1 2">
    <name type="scientific">Solirubrobacter deserti</name>
    <dbReference type="NCBI Taxonomy" id="2282478"/>
    <lineage>
        <taxon>Bacteria</taxon>
        <taxon>Bacillati</taxon>
        <taxon>Actinomycetota</taxon>
        <taxon>Thermoleophilia</taxon>
        <taxon>Solirubrobacterales</taxon>
        <taxon>Solirubrobacteraceae</taxon>
        <taxon>Solirubrobacter</taxon>
    </lineage>
</organism>
<gene>
    <name evidence="1" type="ORF">OJ962_21450</name>
</gene>
<name>A0ABT4RNU3_9ACTN</name>
<accession>A0ABT4RNU3</accession>
<reference evidence="1" key="1">
    <citation type="submission" date="2022-10" db="EMBL/GenBank/DDBJ databases">
        <title>The WGS of Solirubrobacter sp. CPCC 204708.</title>
        <authorList>
            <person name="Jiang Z."/>
        </authorList>
    </citation>
    <scope>NUCLEOTIDE SEQUENCE</scope>
    <source>
        <strain evidence="1">CPCC 204708</strain>
    </source>
</reference>
<dbReference type="RefSeq" id="WP_202956000.1">
    <property type="nucleotide sequence ID" value="NZ_JAPCID010000033.1"/>
</dbReference>
<dbReference type="EMBL" id="JAPCID010000033">
    <property type="protein sequence ID" value="MDA0140083.1"/>
    <property type="molecule type" value="Genomic_DNA"/>
</dbReference>
<sequence length="53" mass="6115">MTETRYCVYDEPHRDYLYTDAWVRKLVRDLRDMAIFEAVTGHAPEPVVATAAA</sequence>
<comment type="caution">
    <text evidence="1">The sequence shown here is derived from an EMBL/GenBank/DDBJ whole genome shotgun (WGS) entry which is preliminary data.</text>
</comment>
<dbReference type="Proteomes" id="UP001147700">
    <property type="component" value="Unassembled WGS sequence"/>
</dbReference>
<keyword evidence="2" id="KW-1185">Reference proteome</keyword>
<evidence type="ECO:0000313" key="1">
    <source>
        <dbReference type="EMBL" id="MDA0140083.1"/>
    </source>
</evidence>
<protein>
    <submittedName>
        <fullName evidence="1">Uncharacterized protein</fullName>
    </submittedName>
</protein>
<proteinExistence type="predicted"/>